<reference evidence="2" key="1">
    <citation type="journal article" date="2017" name="Nat. Commun.">
        <title>The North American bullfrog draft genome provides insight into hormonal regulation of long noncoding RNA.</title>
        <authorList>
            <person name="Hammond S.A."/>
            <person name="Warren R.L."/>
            <person name="Vandervalk B.P."/>
            <person name="Kucuk E."/>
            <person name="Khan H."/>
            <person name="Gibb E.A."/>
            <person name="Pandoh P."/>
            <person name="Kirk H."/>
            <person name="Zhao Y."/>
            <person name="Jones M."/>
            <person name="Mungall A.J."/>
            <person name="Coope R."/>
            <person name="Pleasance S."/>
            <person name="Moore R.A."/>
            <person name="Holt R.A."/>
            <person name="Round J.M."/>
            <person name="Ohora S."/>
            <person name="Walle B.V."/>
            <person name="Veldhoen N."/>
            <person name="Helbing C.C."/>
            <person name="Birol I."/>
        </authorList>
    </citation>
    <scope>NUCLEOTIDE SEQUENCE [LARGE SCALE GENOMIC DNA]</scope>
</reference>
<gene>
    <name evidence="1" type="ORF">AB205_0157140</name>
</gene>
<organism evidence="1 2">
    <name type="scientific">Aquarana catesbeiana</name>
    <name type="common">American bullfrog</name>
    <name type="synonym">Rana catesbeiana</name>
    <dbReference type="NCBI Taxonomy" id="8400"/>
    <lineage>
        <taxon>Eukaryota</taxon>
        <taxon>Metazoa</taxon>
        <taxon>Chordata</taxon>
        <taxon>Craniata</taxon>
        <taxon>Vertebrata</taxon>
        <taxon>Euteleostomi</taxon>
        <taxon>Amphibia</taxon>
        <taxon>Batrachia</taxon>
        <taxon>Anura</taxon>
        <taxon>Neobatrachia</taxon>
        <taxon>Ranoidea</taxon>
        <taxon>Ranidae</taxon>
        <taxon>Aquarana</taxon>
    </lineage>
</organism>
<evidence type="ECO:0000313" key="1">
    <source>
        <dbReference type="EMBL" id="PIO26667.1"/>
    </source>
</evidence>
<proteinExistence type="predicted"/>
<sequence length="84" mass="10005">MKSPMVFLFFFNDHYVCYKMTVLPAPVAQCDLAFLKQDFLKIDVQWVRVNVPYLYGLYEHSNGESDLFTKWVCKYAFPIRSNYC</sequence>
<dbReference type="OrthoDB" id="242257at2759"/>
<name>A0A2G9RFM1_AQUCT</name>
<keyword evidence="2" id="KW-1185">Reference proteome</keyword>
<dbReference type="AlphaFoldDB" id="A0A2G9RFM1"/>
<protein>
    <submittedName>
        <fullName evidence="1">Uncharacterized protein</fullName>
    </submittedName>
</protein>
<dbReference type="Proteomes" id="UP000228934">
    <property type="component" value="Unassembled WGS sequence"/>
</dbReference>
<accession>A0A2G9RFM1</accession>
<dbReference type="EMBL" id="KV938818">
    <property type="protein sequence ID" value="PIO26667.1"/>
    <property type="molecule type" value="Genomic_DNA"/>
</dbReference>
<evidence type="ECO:0000313" key="2">
    <source>
        <dbReference type="Proteomes" id="UP000228934"/>
    </source>
</evidence>